<dbReference type="PANTHER" id="PTHR22809:SF5">
    <property type="entry name" value="TRNA N(3)-METHYLCYTIDINE METHYLTRANSFERASE METTL6"/>
    <property type="match status" value="1"/>
</dbReference>
<dbReference type="OrthoDB" id="417697at2759"/>
<keyword evidence="3" id="KW-0808">Transferase</keyword>
<reference evidence="6 7" key="1">
    <citation type="journal article" date="2014" name="Nat. Commun.">
        <title>Klebsormidium flaccidum genome reveals primary factors for plant terrestrial adaptation.</title>
        <authorList>
            <person name="Hori K."/>
            <person name="Maruyama F."/>
            <person name="Fujisawa T."/>
            <person name="Togashi T."/>
            <person name="Yamamoto N."/>
            <person name="Seo M."/>
            <person name="Sato S."/>
            <person name="Yamada T."/>
            <person name="Mori H."/>
            <person name="Tajima N."/>
            <person name="Moriyama T."/>
            <person name="Ikeuchi M."/>
            <person name="Watanabe M."/>
            <person name="Wada H."/>
            <person name="Kobayashi K."/>
            <person name="Saito M."/>
            <person name="Masuda T."/>
            <person name="Sasaki-Sekimoto Y."/>
            <person name="Mashiguchi K."/>
            <person name="Awai K."/>
            <person name="Shimojima M."/>
            <person name="Masuda S."/>
            <person name="Iwai M."/>
            <person name="Nobusawa T."/>
            <person name="Narise T."/>
            <person name="Kondo S."/>
            <person name="Saito H."/>
            <person name="Sato R."/>
            <person name="Murakawa M."/>
            <person name="Ihara Y."/>
            <person name="Oshima-Yamada Y."/>
            <person name="Ohtaka K."/>
            <person name="Satoh M."/>
            <person name="Sonobe K."/>
            <person name="Ishii M."/>
            <person name="Ohtani R."/>
            <person name="Kanamori-Sato M."/>
            <person name="Honoki R."/>
            <person name="Miyazaki D."/>
            <person name="Mochizuki H."/>
            <person name="Umetsu J."/>
            <person name="Higashi K."/>
            <person name="Shibata D."/>
            <person name="Kamiya Y."/>
            <person name="Sato N."/>
            <person name="Nakamura Y."/>
            <person name="Tabata S."/>
            <person name="Ida S."/>
            <person name="Kurokawa K."/>
            <person name="Ohta H."/>
        </authorList>
    </citation>
    <scope>NUCLEOTIDE SEQUENCE [LARGE SCALE GENOMIC DNA]</scope>
    <source>
        <strain evidence="6 7">NIES-2285</strain>
    </source>
</reference>
<feature type="compositionally biased region" description="Basic and acidic residues" evidence="4">
    <location>
        <begin position="94"/>
        <end position="118"/>
    </location>
</feature>
<dbReference type="STRING" id="105231.A0A1Y1HRV3"/>
<comment type="similarity">
    <text evidence="1">Belongs to the methyltransferase superfamily. METL family.</text>
</comment>
<accession>A0A1Y1HRV3</accession>
<dbReference type="Gene3D" id="3.40.50.150">
    <property type="entry name" value="Vaccinia Virus protein VP39"/>
    <property type="match status" value="2"/>
</dbReference>
<dbReference type="GO" id="GO:0008757">
    <property type="term" value="F:S-adenosylmethionine-dependent methyltransferase activity"/>
    <property type="evidence" value="ECO:0007669"/>
    <property type="project" value="UniProtKB-ARBA"/>
</dbReference>
<proteinExistence type="inferred from homology"/>
<keyword evidence="7" id="KW-1185">Reference proteome</keyword>
<evidence type="ECO:0000259" key="5">
    <source>
        <dbReference type="Pfam" id="PF08242"/>
    </source>
</evidence>
<dbReference type="Pfam" id="PF10294">
    <property type="entry name" value="Methyltransf_16"/>
    <property type="match status" value="1"/>
</dbReference>
<evidence type="ECO:0000313" key="6">
    <source>
        <dbReference type="EMBL" id="GAQ80542.1"/>
    </source>
</evidence>
<dbReference type="InterPro" id="IPR026113">
    <property type="entry name" value="METTL2/6/8-like"/>
</dbReference>
<dbReference type="PANTHER" id="PTHR22809">
    <property type="entry name" value="METHYLTRANSFERASE-RELATED"/>
    <property type="match status" value="1"/>
</dbReference>
<organism evidence="6 7">
    <name type="scientific">Klebsormidium nitens</name>
    <name type="common">Green alga</name>
    <name type="synonym">Ulothrix nitens</name>
    <dbReference type="NCBI Taxonomy" id="105231"/>
    <lineage>
        <taxon>Eukaryota</taxon>
        <taxon>Viridiplantae</taxon>
        <taxon>Streptophyta</taxon>
        <taxon>Klebsormidiophyceae</taxon>
        <taxon>Klebsormidiales</taxon>
        <taxon>Klebsormidiaceae</taxon>
        <taxon>Klebsormidium</taxon>
    </lineage>
</organism>
<dbReference type="InterPro" id="IPR013217">
    <property type="entry name" value="Methyltransf_12"/>
</dbReference>
<dbReference type="Proteomes" id="UP000054558">
    <property type="component" value="Unassembled WGS sequence"/>
</dbReference>
<evidence type="ECO:0000256" key="1">
    <source>
        <dbReference type="ARBA" id="ARBA00009725"/>
    </source>
</evidence>
<dbReference type="GO" id="GO:0032259">
    <property type="term" value="P:methylation"/>
    <property type="evidence" value="ECO:0007669"/>
    <property type="project" value="UniProtKB-KW"/>
</dbReference>
<dbReference type="CDD" id="cd02440">
    <property type="entry name" value="AdoMet_MTases"/>
    <property type="match status" value="1"/>
</dbReference>
<dbReference type="OMA" id="LVMDRRW"/>
<sequence length="661" mass="72123">MQIYPPSGDTVSEFMRQKYEREARRYWDLFYKRNEGRFFKDRHYLHKEWGHLLGATTAADVSADITADVSNADSAEAALRGGGAAESGALLTAPKEDVHNHGKVDSGNGEKTRMESRGGSHSSVAVLADDKRVVLEVGCGAGNTVYPLLQENPAAFIYACDFSARAVELVKAHPSYDAQRVHAFVCDITEDDLSKEVPAQSADIVSMIFVLSAISPEKMPAALLNVAHVLKPGGHVLLRDYAEGDLAQERLTGKVQKLADNFYVRGDGTRAYYFSEEALLTLFRGAGLECTDIRVHERELENRARKVVMNRRWIQGTFQKAGGNIPSTALPLDPRDGVSRQLETCTIDSEKPLPANRPNTTLPHSTALAFIDLEGSSRKQPLATNGAETTVKRSGRGKHCRKRKPEPDFARRGSRVQLKTTGGPRWLRELAVAGRTFRYRALSNEHQHTQPSTGLLLWDSARVLAEFLAAHPQIIAGRHVLEVGCGGIALPSTLSAERTGGVVATDGDAAAMELLDANITLNADAFELSKLRAERLRWGHSEDIARVRGLAGPHGYDVIIGADVVYVKEAVPLLFQTAAALLARDPSQETAPDADVMLTPPLLLLCHVIRRVAEGDILEAARQAGFEHHRFVESPEGRGAPGAIRLLALRRTPCVTQSIAT</sequence>
<dbReference type="SUPFAM" id="SSF53335">
    <property type="entry name" value="S-adenosyl-L-methionine-dependent methyltransferases"/>
    <property type="match status" value="2"/>
</dbReference>
<dbReference type="GO" id="GO:0008173">
    <property type="term" value="F:RNA methyltransferase activity"/>
    <property type="evidence" value="ECO:0007669"/>
    <property type="project" value="UniProtKB-ARBA"/>
</dbReference>
<evidence type="ECO:0000256" key="2">
    <source>
        <dbReference type="ARBA" id="ARBA00022603"/>
    </source>
</evidence>
<dbReference type="EMBL" id="DF237005">
    <property type="protein sequence ID" value="GAQ80542.1"/>
    <property type="molecule type" value="Genomic_DNA"/>
</dbReference>
<dbReference type="Pfam" id="PF08242">
    <property type="entry name" value="Methyltransf_12"/>
    <property type="match status" value="1"/>
</dbReference>
<evidence type="ECO:0000256" key="4">
    <source>
        <dbReference type="SAM" id="MobiDB-lite"/>
    </source>
</evidence>
<gene>
    <name evidence="6" type="ORF">KFL_000560310</name>
</gene>
<name>A0A1Y1HRV3_KLENI</name>
<feature type="region of interest" description="Disordered" evidence="4">
    <location>
        <begin position="91"/>
        <end position="121"/>
    </location>
</feature>
<evidence type="ECO:0000313" key="7">
    <source>
        <dbReference type="Proteomes" id="UP000054558"/>
    </source>
</evidence>
<evidence type="ECO:0000256" key="3">
    <source>
        <dbReference type="ARBA" id="ARBA00022679"/>
    </source>
</evidence>
<dbReference type="InterPro" id="IPR019410">
    <property type="entry name" value="Methyltransf_16"/>
</dbReference>
<dbReference type="InterPro" id="IPR029063">
    <property type="entry name" value="SAM-dependent_MTases_sf"/>
</dbReference>
<feature type="domain" description="Methyltransferase type 12" evidence="5">
    <location>
        <begin position="135"/>
        <end position="236"/>
    </location>
</feature>
<keyword evidence="2" id="KW-0489">Methyltransferase</keyword>
<dbReference type="AlphaFoldDB" id="A0A1Y1HRV3"/>
<protein>
    <recommendedName>
        <fullName evidence="5">Methyltransferase type 12 domain-containing protein</fullName>
    </recommendedName>
</protein>